<dbReference type="InterPro" id="IPR027312">
    <property type="entry name" value="Sda1"/>
</dbReference>
<feature type="compositionally biased region" description="Acidic residues" evidence="7">
    <location>
        <begin position="517"/>
        <end position="549"/>
    </location>
</feature>
<keyword evidence="3 6" id="KW-0690">Ribosome biogenesis</keyword>
<gene>
    <name evidence="11" type="ORF">TKK_000804</name>
</gene>
<evidence type="ECO:0000313" key="11">
    <source>
        <dbReference type="EMBL" id="KAL3406649.1"/>
    </source>
</evidence>
<comment type="subcellular location">
    <subcellularLocation>
        <location evidence="6">Nucleus</location>
        <location evidence="6">Nucleolus</location>
    </subcellularLocation>
</comment>
<comment type="caution">
    <text evidence="11">The sequence shown here is derived from an EMBL/GenBank/DDBJ whole genome shotgun (WGS) entry which is preliminary data.</text>
</comment>
<dbReference type="Proteomes" id="UP001627154">
    <property type="component" value="Unassembled WGS sequence"/>
</dbReference>
<dbReference type="GO" id="GO:0005730">
    <property type="term" value="C:nucleolus"/>
    <property type="evidence" value="ECO:0007669"/>
    <property type="project" value="UniProtKB-SubCell"/>
</dbReference>
<feature type="region of interest" description="Disordered" evidence="7">
    <location>
        <begin position="713"/>
        <end position="756"/>
    </location>
</feature>
<evidence type="ECO:0000256" key="1">
    <source>
        <dbReference type="ARBA" id="ARBA00005783"/>
    </source>
</evidence>
<feature type="compositionally biased region" description="Basic and acidic residues" evidence="7">
    <location>
        <begin position="725"/>
        <end position="740"/>
    </location>
</feature>
<evidence type="ECO:0000259" key="8">
    <source>
        <dbReference type="Pfam" id="PF05285"/>
    </source>
</evidence>
<dbReference type="SUPFAM" id="SSF48371">
    <property type="entry name" value="ARM repeat"/>
    <property type="match status" value="1"/>
</dbReference>
<reference evidence="11 12" key="1">
    <citation type="journal article" date="2024" name="bioRxiv">
        <title>A reference genome for Trichogramma kaykai: A tiny desert-dwelling parasitoid wasp with competing sex-ratio distorters.</title>
        <authorList>
            <person name="Culotta J."/>
            <person name="Lindsey A.R."/>
        </authorList>
    </citation>
    <scope>NUCLEOTIDE SEQUENCE [LARGE SCALE GENOMIC DNA]</scope>
    <source>
        <strain evidence="11 12">KSX58</strain>
    </source>
</reference>
<sequence>MVRHNNQLPDNLPQLQNLIKRDPDSYKDEFLQQLRHYKGILEVFSFSPDKFDKHLDALVMFLAQIAQCYPDDMKTFPQELIDILREKNDVLDNEMRMTFCRALILLRNKNLVEPIPLLSLFFELLRSRDKALRAYLKTHIVTDIKNINAKHKNSKVNSALQNFMFDMLDDKKDSRAAKMSVDVMIELYHKKIWNDAKTVNVIALGCFSQHLKVKVTTLRFFIGKDEEESDSDSDSEPDVKEVIMANKVNKKTKKRDKKLAAVKKKSAKAQKKKNKGPTYSFSALHLIHDPQAMAENLFKKLDKKNDKFEIKLITLDVISRLIGLHNLFVLNFYPYIQRFLQPSQREVTKLLQFIAQASHELVPPEYMTPVLKTIANNFIVERNSSDVMAIGLNAVREIVSRCPLAIDEDLLRDLTQYKRHRERSVMMAARSLIGLFRNTAPEMLAKKDRGRPTEENYALELPKYGDTSAKDFVPGAEVVLEEQPDEAENSDNEWTDCSDDDDDSDGGWVDVDHSSDEEGVDESQQDVEEGSDDEEMGSEGDSEDSDDEDKDSKEKVSKKKAVKADDEDEGSEGDSEDSDDDDKDGKEKKEGEKASKKKVAKASVLSTKKIPKDRKKLERKKRRAEEKRKALEKARALRKVVYTAERKAKAAEASTMRLFTDEDFKRMDATRARQMVTPKRGQVAGGKRPREEDDTRYELVRIGDIENIYKKRKNDKAARMASVREGQEDREKHGYQDRRQNPHCSKTNRENSKKKNFQMLKHKAHRKVKKSFREKQIALRNHLTKLKRMH</sequence>
<dbReference type="Pfam" id="PF05285">
    <property type="entry name" value="SDA1_dom"/>
    <property type="match status" value="1"/>
</dbReference>
<dbReference type="GO" id="GO:0015031">
    <property type="term" value="P:protein transport"/>
    <property type="evidence" value="ECO:0007669"/>
    <property type="project" value="UniProtKB-KW"/>
</dbReference>
<dbReference type="GO" id="GO:0042273">
    <property type="term" value="P:ribosomal large subunit biogenesis"/>
    <property type="evidence" value="ECO:0007669"/>
    <property type="project" value="UniProtKB-UniRule"/>
</dbReference>
<evidence type="ECO:0000256" key="6">
    <source>
        <dbReference type="RuleBase" id="RU365057"/>
    </source>
</evidence>
<keyword evidence="4 6" id="KW-0653">Protein transport</keyword>
<keyword evidence="2 6" id="KW-0813">Transport</keyword>
<dbReference type="Pfam" id="PF21638">
    <property type="entry name" value="SDA1_C"/>
    <property type="match status" value="1"/>
</dbReference>
<protein>
    <recommendedName>
        <fullName evidence="6">Protein SDA1</fullName>
    </recommendedName>
</protein>
<evidence type="ECO:0000256" key="2">
    <source>
        <dbReference type="ARBA" id="ARBA00022448"/>
    </source>
</evidence>
<evidence type="ECO:0000256" key="7">
    <source>
        <dbReference type="SAM" id="MobiDB-lite"/>
    </source>
</evidence>
<evidence type="ECO:0000256" key="4">
    <source>
        <dbReference type="ARBA" id="ARBA00022927"/>
    </source>
</evidence>
<feature type="region of interest" description="Disordered" evidence="7">
    <location>
        <begin position="251"/>
        <end position="276"/>
    </location>
</feature>
<dbReference type="Pfam" id="PF08158">
    <property type="entry name" value="SDA1_HEAT"/>
    <property type="match status" value="1"/>
</dbReference>
<feature type="region of interest" description="Disordered" evidence="7">
    <location>
        <begin position="481"/>
        <end position="630"/>
    </location>
</feature>
<organism evidence="11 12">
    <name type="scientific">Trichogramma kaykai</name>
    <dbReference type="NCBI Taxonomy" id="54128"/>
    <lineage>
        <taxon>Eukaryota</taxon>
        <taxon>Metazoa</taxon>
        <taxon>Ecdysozoa</taxon>
        <taxon>Arthropoda</taxon>
        <taxon>Hexapoda</taxon>
        <taxon>Insecta</taxon>
        <taxon>Pterygota</taxon>
        <taxon>Neoptera</taxon>
        <taxon>Endopterygota</taxon>
        <taxon>Hymenoptera</taxon>
        <taxon>Apocrita</taxon>
        <taxon>Proctotrupomorpha</taxon>
        <taxon>Chalcidoidea</taxon>
        <taxon>Trichogrammatidae</taxon>
        <taxon>Trichogramma</taxon>
    </lineage>
</organism>
<feature type="domain" description="SDA1 C-terminal" evidence="10">
    <location>
        <begin position="744"/>
        <end position="789"/>
    </location>
</feature>
<proteinExistence type="inferred from homology"/>
<feature type="compositionally biased region" description="Basic residues" evidence="7">
    <location>
        <begin position="609"/>
        <end position="622"/>
    </location>
</feature>
<feature type="compositionally biased region" description="Acidic residues" evidence="7">
    <location>
        <begin position="565"/>
        <end position="582"/>
    </location>
</feature>
<feature type="domain" description="SDA1 N-terminal" evidence="9">
    <location>
        <begin position="61"/>
        <end position="421"/>
    </location>
</feature>
<feature type="compositionally biased region" description="Basic and acidic residues" evidence="7">
    <location>
        <begin position="583"/>
        <end position="594"/>
    </location>
</feature>
<dbReference type="InterPro" id="IPR016024">
    <property type="entry name" value="ARM-type_fold"/>
</dbReference>
<evidence type="ECO:0000256" key="3">
    <source>
        <dbReference type="ARBA" id="ARBA00022517"/>
    </source>
</evidence>
<dbReference type="EMBL" id="JBJJXI010000018">
    <property type="protein sequence ID" value="KAL3406649.1"/>
    <property type="molecule type" value="Genomic_DNA"/>
</dbReference>
<comment type="similarity">
    <text evidence="1 6">Belongs to the SDA1 family.</text>
</comment>
<feature type="region of interest" description="Disordered" evidence="7">
    <location>
        <begin position="669"/>
        <end position="695"/>
    </location>
</feature>
<name>A0ABD2XNS4_9HYME</name>
<evidence type="ECO:0000259" key="10">
    <source>
        <dbReference type="Pfam" id="PF21638"/>
    </source>
</evidence>
<dbReference type="PANTHER" id="PTHR12730">
    <property type="entry name" value="HSDA/SDA1-RELATED"/>
    <property type="match status" value="1"/>
</dbReference>
<dbReference type="GO" id="GO:0000055">
    <property type="term" value="P:ribosomal large subunit export from nucleus"/>
    <property type="evidence" value="ECO:0007669"/>
    <property type="project" value="UniProtKB-UniRule"/>
</dbReference>
<evidence type="ECO:0000256" key="5">
    <source>
        <dbReference type="ARBA" id="ARBA00023242"/>
    </source>
</evidence>
<accession>A0ABD2XNS4</accession>
<keyword evidence="12" id="KW-1185">Reference proteome</keyword>
<feature type="domain" description="SDA1 middle" evidence="8">
    <location>
        <begin position="562"/>
        <end position="726"/>
    </location>
</feature>
<dbReference type="InterPro" id="IPR048292">
    <property type="entry name" value="SDA1_C"/>
</dbReference>
<feature type="compositionally biased region" description="Acidic residues" evidence="7">
    <location>
        <begin position="481"/>
        <end position="505"/>
    </location>
</feature>
<feature type="compositionally biased region" description="Basic residues" evidence="7">
    <location>
        <begin position="251"/>
        <end position="275"/>
    </location>
</feature>
<dbReference type="InterPro" id="IPR012977">
    <property type="entry name" value="SDA1_N"/>
</dbReference>
<dbReference type="PANTHER" id="PTHR12730:SF0">
    <property type="entry name" value="PROTEIN SDA1 HOMOLOG"/>
    <property type="match status" value="1"/>
</dbReference>
<evidence type="ECO:0000259" key="9">
    <source>
        <dbReference type="Pfam" id="PF08158"/>
    </source>
</evidence>
<keyword evidence="5 6" id="KW-0539">Nucleus</keyword>
<evidence type="ECO:0000313" key="12">
    <source>
        <dbReference type="Proteomes" id="UP001627154"/>
    </source>
</evidence>
<dbReference type="AlphaFoldDB" id="A0ABD2XNS4"/>
<comment type="function">
    <text evidence="6">Required for 60S pre-ribosomal subunits export to the cytoplasm.</text>
</comment>
<dbReference type="InterPro" id="IPR007949">
    <property type="entry name" value="SDA1_MD"/>
</dbReference>